<dbReference type="Proteomes" id="UP000663824">
    <property type="component" value="Unassembled WGS sequence"/>
</dbReference>
<reference evidence="2" key="1">
    <citation type="submission" date="2021-02" db="EMBL/GenBank/DDBJ databases">
        <authorList>
            <person name="Nowell W R."/>
        </authorList>
    </citation>
    <scope>NUCLEOTIDE SEQUENCE</scope>
</reference>
<dbReference type="EMBL" id="CAJNRE010000047">
    <property type="protein sequence ID" value="CAF1910274.1"/>
    <property type="molecule type" value="Genomic_DNA"/>
</dbReference>
<organism evidence="2 3">
    <name type="scientific">Rotaria magnacalcarata</name>
    <dbReference type="NCBI Taxonomy" id="392030"/>
    <lineage>
        <taxon>Eukaryota</taxon>
        <taxon>Metazoa</taxon>
        <taxon>Spiralia</taxon>
        <taxon>Gnathifera</taxon>
        <taxon>Rotifera</taxon>
        <taxon>Eurotatoria</taxon>
        <taxon>Bdelloidea</taxon>
        <taxon>Philodinida</taxon>
        <taxon>Philodinidae</taxon>
        <taxon>Rotaria</taxon>
    </lineage>
</organism>
<name>A0A816KBV6_9BILA</name>
<evidence type="ECO:0000256" key="1">
    <source>
        <dbReference type="SAM" id="MobiDB-lite"/>
    </source>
</evidence>
<feature type="region of interest" description="Disordered" evidence="1">
    <location>
        <begin position="107"/>
        <end position="128"/>
    </location>
</feature>
<comment type="caution">
    <text evidence="2">The sequence shown here is derived from an EMBL/GenBank/DDBJ whole genome shotgun (WGS) entry which is preliminary data.</text>
</comment>
<gene>
    <name evidence="2" type="ORF">MBJ925_LOCUS742</name>
</gene>
<proteinExistence type="predicted"/>
<sequence length="160" mass="19254">MINQYLHEYKYFLFSFSTSLACLMKTLQRYHRLRNEYDHHKRRHRMLHSITIQKRDELENLMIHINQLLLLEDQTNISIQPNTQLQIGPYFSLHDHGDHLPTRVPLERLSTNEDKESDDDDDDDPLLRRLKLTKPSRLKTSTRNILNKKIHTIYDEYLSG</sequence>
<evidence type="ECO:0000313" key="3">
    <source>
        <dbReference type="Proteomes" id="UP000663824"/>
    </source>
</evidence>
<dbReference type="AlphaFoldDB" id="A0A816KBV6"/>
<feature type="compositionally biased region" description="Acidic residues" evidence="1">
    <location>
        <begin position="115"/>
        <end position="124"/>
    </location>
</feature>
<evidence type="ECO:0000313" key="2">
    <source>
        <dbReference type="EMBL" id="CAF1910274.1"/>
    </source>
</evidence>
<protein>
    <submittedName>
        <fullName evidence="2">Uncharacterized protein</fullName>
    </submittedName>
</protein>
<accession>A0A816KBV6</accession>